<name>A0A6I6N0Z6_9ACTN</name>
<sequence length="111" mass="12078">MKSAPLAAVDVWLPVMETAGYRCQCTGECGNPHAKTEGRCPREHDGYTSKRGHRIRLMAAPADLRVSPVKAVTLPPGELRAWCPDCHAATARLARKRLPAAPDDQCGLFDL</sequence>
<evidence type="ECO:0000313" key="1">
    <source>
        <dbReference type="EMBL" id="QHA06828.1"/>
    </source>
</evidence>
<dbReference type="RefSeq" id="WP_158924751.1">
    <property type="nucleotide sequence ID" value="NZ_CP047020.1"/>
</dbReference>
<organism evidence="1 2">
    <name type="scientific">Streptomyces broussonetiae</name>
    <dbReference type="NCBI Taxonomy" id="2686304"/>
    <lineage>
        <taxon>Bacteria</taxon>
        <taxon>Bacillati</taxon>
        <taxon>Actinomycetota</taxon>
        <taxon>Actinomycetes</taxon>
        <taxon>Kitasatosporales</taxon>
        <taxon>Streptomycetaceae</taxon>
        <taxon>Streptomyces</taxon>
    </lineage>
</organism>
<keyword evidence="2" id="KW-1185">Reference proteome</keyword>
<dbReference type="KEGG" id="sbro:GQF42_29205"/>
<evidence type="ECO:0000313" key="2">
    <source>
        <dbReference type="Proteomes" id="UP000436138"/>
    </source>
</evidence>
<reference evidence="1 2" key="1">
    <citation type="submission" date="2019-12" db="EMBL/GenBank/DDBJ databases">
        <title>Streptomyces sp. strain T44 isolated from rhizosphere soil of Broussonetia papyrifera.</title>
        <authorList>
            <person name="Mo P."/>
        </authorList>
    </citation>
    <scope>NUCLEOTIDE SEQUENCE [LARGE SCALE GENOMIC DNA]</scope>
    <source>
        <strain evidence="1 2">T44</strain>
    </source>
</reference>
<proteinExistence type="predicted"/>
<gene>
    <name evidence="1" type="ORF">GQF42_29205</name>
</gene>
<protein>
    <submittedName>
        <fullName evidence="1">Uncharacterized protein</fullName>
    </submittedName>
</protein>
<dbReference type="EMBL" id="CP047020">
    <property type="protein sequence ID" value="QHA06828.1"/>
    <property type="molecule type" value="Genomic_DNA"/>
</dbReference>
<dbReference type="AlphaFoldDB" id="A0A6I6N0Z6"/>
<accession>A0A6I6N0Z6</accession>
<dbReference type="Proteomes" id="UP000436138">
    <property type="component" value="Chromosome"/>
</dbReference>